<dbReference type="InterPro" id="IPR051052">
    <property type="entry name" value="Diverse_substrate_MTase"/>
</dbReference>
<proteinExistence type="inferred from homology"/>
<dbReference type="InterPro" id="IPR029063">
    <property type="entry name" value="SAM-dependent_MTases_sf"/>
</dbReference>
<gene>
    <name evidence="5" type="ORF">OSR52_15705</name>
</gene>
<dbReference type="Pfam" id="PF08241">
    <property type="entry name" value="Methyltransf_11"/>
    <property type="match status" value="1"/>
</dbReference>
<dbReference type="PANTHER" id="PTHR44942">
    <property type="entry name" value="METHYLTRANSF_11 DOMAIN-CONTAINING PROTEIN"/>
    <property type="match status" value="1"/>
</dbReference>
<name>A0ABT6FW56_9FLAO</name>
<dbReference type="InterPro" id="IPR013216">
    <property type="entry name" value="Methyltransf_11"/>
</dbReference>
<evidence type="ECO:0000313" key="6">
    <source>
        <dbReference type="Proteomes" id="UP001153642"/>
    </source>
</evidence>
<evidence type="ECO:0000259" key="4">
    <source>
        <dbReference type="Pfam" id="PF08241"/>
    </source>
</evidence>
<evidence type="ECO:0000313" key="5">
    <source>
        <dbReference type="EMBL" id="MDG3587316.1"/>
    </source>
</evidence>
<dbReference type="GO" id="GO:0008168">
    <property type="term" value="F:methyltransferase activity"/>
    <property type="evidence" value="ECO:0007669"/>
    <property type="project" value="UniProtKB-KW"/>
</dbReference>
<dbReference type="Gene3D" id="3.40.50.150">
    <property type="entry name" value="Vaccinia Virus protein VP39"/>
    <property type="match status" value="1"/>
</dbReference>
<dbReference type="CDD" id="cd02440">
    <property type="entry name" value="AdoMet_MTases"/>
    <property type="match status" value="1"/>
</dbReference>
<dbReference type="RefSeq" id="WP_277900974.1">
    <property type="nucleotide sequence ID" value="NZ_JAPMUA010000006.1"/>
</dbReference>
<sequence length="266" mass="30286">MDLSLNAERFSGNKYVNLYNRFRPSPPKEILQLSLNYLGKTKAASIIDLGCGTGISTKSWTPYAKKITGIEPSNEMIEIAIDNTNSPNIKYISGYASNIPVPSNNADIVTCSQSFHWMEPKSTLKEVNRVLKKEGVFVLYDIIWPPSVNCEYENAYNELFDNITSITQNINQQISNKWDKKKHLLNIKNSNYFSFIKETFFHKTDILSTEQLIGIALSQGGLEALLKLGFSENEIGLNNFIKKVKKMKITPYKKITYNYRAIFAIK</sequence>
<dbReference type="Proteomes" id="UP001153642">
    <property type="component" value="Unassembled WGS sequence"/>
</dbReference>
<reference evidence="5" key="1">
    <citation type="submission" date="2022-11" db="EMBL/GenBank/DDBJ databases">
        <title>High-quality draft genome sequence of Galbibacter sp. strain CMA-7.</title>
        <authorList>
            <person name="Wei L."/>
            <person name="Dong C."/>
            <person name="Shao Z."/>
        </authorList>
    </citation>
    <scope>NUCLEOTIDE SEQUENCE</scope>
    <source>
        <strain evidence="5">CMA-7</strain>
    </source>
</reference>
<dbReference type="EMBL" id="JAPMUA010000006">
    <property type="protein sequence ID" value="MDG3587316.1"/>
    <property type="molecule type" value="Genomic_DNA"/>
</dbReference>
<dbReference type="SUPFAM" id="SSF53335">
    <property type="entry name" value="S-adenosyl-L-methionine-dependent methyltransferases"/>
    <property type="match status" value="1"/>
</dbReference>
<keyword evidence="2 5" id="KW-0489">Methyltransferase</keyword>
<comment type="caution">
    <text evidence="5">The sequence shown here is derived from an EMBL/GenBank/DDBJ whole genome shotgun (WGS) entry which is preliminary data.</text>
</comment>
<comment type="similarity">
    <text evidence="1">Belongs to the methyltransferase superfamily.</text>
</comment>
<evidence type="ECO:0000256" key="3">
    <source>
        <dbReference type="ARBA" id="ARBA00022679"/>
    </source>
</evidence>
<evidence type="ECO:0000256" key="1">
    <source>
        <dbReference type="ARBA" id="ARBA00008361"/>
    </source>
</evidence>
<dbReference type="PANTHER" id="PTHR44942:SF4">
    <property type="entry name" value="METHYLTRANSFERASE TYPE 11 DOMAIN-CONTAINING PROTEIN"/>
    <property type="match status" value="1"/>
</dbReference>
<keyword evidence="3" id="KW-0808">Transferase</keyword>
<evidence type="ECO:0000256" key="2">
    <source>
        <dbReference type="ARBA" id="ARBA00022603"/>
    </source>
</evidence>
<dbReference type="GO" id="GO:0032259">
    <property type="term" value="P:methylation"/>
    <property type="evidence" value="ECO:0007669"/>
    <property type="project" value="UniProtKB-KW"/>
</dbReference>
<keyword evidence="6" id="KW-1185">Reference proteome</keyword>
<protein>
    <submittedName>
        <fullName evidence="5">Class I SAM-dependent methyltransferase</fullName>
    </submittedName>
</protein>
<accession>A0ABT6FW56</accession>
<feature type="domain" description="Methyltransferase type 11" evidence="4">
    <location>
        <begin position="48"/>
        <end position="139"/>
    </location>
</feature>
<organism evidence="5 6">
    <name type="scientific">Galbibacter pacificus</name>
    <dbReference type="NCBI Taxonomy" id="2996052"/>
    <lineage>
        <taxon>Bacteria</taxon>
        <taxon>Pseudomonadati</taxon>
        <taxon>Bacteroidota</taxon>
        <taxon>Flavobacteriia</taxon>
        <taxon>Flavobacteriales</taxon>
        <taxon>Flavobacteriaceae</taxon>
        <taxon>Galbibacter</taxon>
    </lineage>
</organism>